<accession>A0A2T0TBJ0</accession>
<evidence type="ECO:0000313" key="3">
    <source>
        <dbReference type="Proteomes" id="UP000238375"/>
    </source>
</evidence>
<dbReference type="InterPro" id="IPR025975">
    <property type="entry name" value="Polysacc_lyase"/>
</dbReference>
<gene>
    <name evidence="2" type="ORF">CLV58_104164</name>
</gene>
<comment type="caution">
    <text evidence="2">The sequence shown here is derived from an EMBL/GenBank/DDBJ whole genome shotgun (WGS) entry which is preliminary data.</text>
</comment>
<keyword evidence="1" id="KW-0732">Signal</keyword>
<dbReference type="RefSeq" id="WP_106136897.1">
    <property type="nucleotide sequence ID" value="NZ_PVTE01000004.1"/>
</dbReference>
<keyword evidence="3" id="KW-1185">Reference proteome</keyword>
<dbReference type="AlphaFoldDB" id="A0A2T0TBJ0"/>
<feature type="signal peptide" evidence="1">
    <location>
        <begin position="1"/>
        <end position="36"/>
    </location>
</feature>
<dbReference type="Gene3D" id="2.60.120.200">
    <property type="match status" value="1"/>
</dbReference>
<reference evidence="2 3" key="1">
    <citation type="submission" date="2018-03" db="EMBL/GenBank/DDBJ databases">
        <title>Genomic Encyclopedia of Archaeal and Bacterial Type Strains, Phase II (KMG-II): from individual species to whole genera.</title>
        <authorList>
            <person name="Goeker M."/>
        </authorList>
    </citation>
    <scope>NUCLEOTIDE SEQUENCE [LARGE SCALE GENOMIC DNA]</scope>
    <source>
        <strain evidence="2 3">DSM 28354</strain>
    </source>
</reference>
<dbReference type="PROSITE" id="PS51257">
    <property type="entry name" value="PROKAR_LIPOPROTEIN"/>
    <property type="match status" value="1"/>
</dbReference>
<keyword evidence="2" id="KW-0456">Lyase</keyword>
<evidence type="ECO:0000313" key="2">
    <source>
        <dbReference type="EMBL" id="PRY43033.1"/>
    </source>
</evidence>
<organism evidence="2 3">
    <name type="scientific">Spirosoma oryzae</name>
    <dbReference type="NCBI Taxonomy" id="1469603"/>
    <lineage>
        <taxon>Bacteria</taxon>
        <taxon>Pseudomonadati</taxon>
        <taxon>Bacteroidota</taxon>
        <taxon>Cytophagia</taxon>
        <taxon>Cytophagales</taxon>
        <taxon>Cytophagaceae</taxon>
        <taxon>Spirosoma</taxon>
    </lineage>
</organism>
<dbReference type="EMBL" id="PVTE01000004">
    <property type="protein sequence ID" value="PRY43033.1"/>
    <property type="molecule type" value="Genomic_DNA"/>
</dbReference>
<proteinExistence type="predicted"/>
<name>A0A2T0TBJ0_9BACT</name>
<sequence>MQRNNRSAVTFISATSTFLKTGMIALFASLMLASCAKVDTIAPAATTTEEHSSAREDASLLNSDSFDNTKLANFWHKELWTPTAGVLSTEQQRVGSKSMRFSWKPAQYDGTNTTLHSELASQSLINGETERWYGYSTYLPSASMANDTEPVIISQWHGVPNDGVSHTVPPMAITLEAANKLTLVYRASSNPIVKVMQHPTSQKIIDLGTASYDKWVDYVVHVKWDATGKTGVLQVWQDGVLKVNEQNISIGYPELQQPYWKVGLYAWTGKSTHSERVAFCDEVRIGGATANYDSVKPGRGNNSARIQAN</sequence>
<dbReference type="Pfam" id="PF14099">
    <property type="entry name" value="Polysacc_lyase"/>
    <property type="match status" value="1"/>
</dbReference>
<feature type="chain" id="PRO_5015399958" evidence="1">
    <location>
        <begin position="37"/>
        <end position="309"/>
    </location>
</feature>
<protein>
    <submittedName>
        <fullName evidence="2">Polysaccharide lyase-like protein</fullName>
    </submittedName>
</protein>
<dbReference type="GO" id="GO:0016829">
    <property type="term" value="F:lyase activity"/>
    <property type="evidence" value="ECO:0007669"/>
    <property type="project" value="UniProtKB-KW"/>
</dbReference>
<evidence type="ECO:0000256" key="1">
    <source>
        <dbReference type="SAM" id="SignalP"/>
    </source>
</evidence>
<dbReference type="OrthoDB" id="652886at2"/>
<dbReference type="Proteomes" id="UP000238375">
    <property type="component" value="Unassembled WGS sequence"/>
</dbReference>